<dbReference type="SUPFAM" id="SSF53067">
    <property type="entry name" value="Actin-like ATPase domain"/>
    <property type="match status" value="1"/>
</dbReference>
<dbReference type="AlphaFoldDB" id="A0A562UYK7"/>
<reference evidence="2 3" key="1">
    <citation type="journal article" date="2013" name="Stand. Genomic Sci.">
        <title>Genomic Encyclopedia of Type Strains, Phase I: The one thousand microbial genomes (KMG-I) project.</title>
        <authorList>
            <person name="Kyrpides N.C."/>
            <person name="Woyke T."/>
            <person name="Eisen J.A."/>
            <person name="Garrity G."/>
            <person name="Lilburn T.G."/>
            <person name="Beck B.J."/>
            <person name="Whitman W.B."/>
            <person name="Hugenholtz P."/>
            <person name="Klenk H.P."/>
        </authorList>
    </citation>
    <scope>NUCLEOTIDE SEQUENCE [LARGE SCALE GENOMIC DNA]</scope>
    <source>
        <strain evidence="2 3">DSM 45044</strain>
    </source>
</reference>
<dbReference type="RefSeq" id="WP_244615914.1">
    <property type="nucleotide sequence ID" value="NZ_BAABIJ010000003.1"/>
</dbReference>
<evidence type="ECO:0000256" key="1">
    <source>
        <dbReference type="ARBA" id="ARBA00006479"/>
    </source>
</evidence>
<evidence type="ECO:0000313" key="2">
    <source>
        <dbReference type="EMBL" id="TWJ10699.1"/>
    </source>
</evidence>
<keyword evidence="2" id="KW-0418">Kinase</keyword>
<keyword evidence="2" id="KW-0808">Transferase</keyword>
<gene>
    <name evidence="2" type="ORF">LX16_4119</name>
</gene>
<keyword evidence="3" id="KW-1185">Reference proteome</keyword>
<proteinExistence type="inferred from homology"/>
<dbReference type="Proteomes" id="UP000321617">
    <property type="component" value="Unassembled WGS sequence"/>
</dbReference>
<dbReference type="PANTHER" id="PTHR18964">
    <property type="entry name" value="ROK (REPRESSOR, ORF, KINASE) FAMILY"/>
    <property type="match status" value="1"/>
</dbReference>
<name>A0A562UYK7_9ACTN</name>
<sequence>MTGQDTVIALDVGGTSMKCALVGMGGTVLHSHRAPTGRERGPQAVIDTILDTAAELAATPGHRPRAVGLAVPGVIDAARGVAVYAANLGWRDVPFRDLMETRLGLPTGLGHDVRAGGLAEARLGGGRGSDQLLFVAIGTGIAGAHIIAGTPLTGAHGAACELGHVVVRPDGPVCGCGQRGCVEAMASAVSFERRYREATGNPLPAARIIAAVPTDPVAARVWQETVEVLADGLLVGIATLDPDTVVLGGGLAEAGDLLLEPLSAAVAARATFHTVPRLVRAELGDEAGCIGAALLGLERLSQGDD</sequence>
<dbReference type="Gene3D" id="3.30.420.40">
    <property type="match status" value="2"/>
</dbReference>
<protein>
    <submittedName>
        <fullName evidence="2">Glucokinase</fullName>
    </submittedName>
</protein>
<dbReference type="Pfam" id="PF00480">
    <property type="entry name" value="ROK"/>
    <property type="match status" value="1"/>
</dbReference>
<organism evidence="2 3">
    <name type="scientific">Stackebrandtia albiflava</name>
    <dbReference type="NCBI Taxonomy" id="406432"/>
    <lineage>
        <taxon>Bacteria</taxon>
        <taxon>Bacillati</taxon>
        <taxon>Actinomycetota</taxon>
        <taxon>Actinomycetes</taxon>
        <taxon>Glycomycetales</taxon>
        <taxon>Glycomycetaceae</taxon>
        <taxon>Stackebrandtia</taxon>
    </lineage>
</organism>
<dbReference type="PANTHER" id="PTHR18964:SF149">
    <property type="entry name" value="BIFUNCTIONAL UDP-N-ACETYLGLUCOSAMINE 2-EPIMERASE_N-ACETYLMANNOSAMINE KINASE"/>
    <property type="match status" value="1"/>
</dbReference>
<comment type="caution">
    <text evidence="2">The sequence shown here is derived from an EMBL/GenBank/DDBJ whole genome shotgun (WGS) entry which is preliminary data.</text>
</comment>
<dbReference type="GO" id="GO:0016301">
    <property type="term" value="F:kinase activity"/>
    <property type="evidence" value="ECO:0007669"/>
    <property type="project" value="UniProtKB-KW"/>
</dbReference>
<dbReference type="InterPro" id="IPR000600">
    <property type="entry name" value="ROK"/>
</dbReference>
<dbReference type="InterPro" id="IPR043129">
    <property type="entry name" value="ATPase_NBD"/>
</dbReference>
<accession>A0A562UYK7</accession>
<dbReference type="EMBL" id="VLLL01000007">
    <property type="protein sequence ID" value="TWJ10699.1"/>
    <property type="molecule type" value="Genomic_DNA"/>
</dbReference>
<comment type="similarity">
    <text evidence="1">Belongs to the ROK (NagC/XylR) family.</text>
</comment>
<evidence type="ECO:0000313" key="3">
    <source>
        <dbReference type="Proteomes" id="UP000321617"/>
    </source>
</evidence>